<reference evidence="2" key="1">
    <citation type="submission" date="2020-12" db="EMBL/GenBank/DDBJ databases">
        <title>WGS assembly of Carya illinoinensis cv. Pawnee.</title>
        <authorList>
            <person name="Platts A."/>
            <person name="Shu S."/>
            <person name="Wright S."/>
            <person name="Barry K."/>
            <person name="Edger P."/>
            <person name="Pires J.C."/>
            <person name="Schmutz J."/>
        </authorList>
    </citation>
    <scope>NUCLEOTIDE SEQUENCE</scope>
    <source>
        <tissue evidence="2">Leaf</tissue>
    </source>
</reference>
<dbReference type="PANTHER" id="PTHR34892:SF2">
    <property type="entry name" value="VACUOLAR ATP SYNTHASE CATALYTIC SUBUNIT-RELATED _ V-ATPASE-RELATED _ VACUOLAR PROTON PUMP-LIKE PROTEIN"/>
    <property type="match status" value="1"/>
</dbReference>
<keyword evidence="3" id="KW-1185">Reference proteome</keyword>
<dbReference type="GO" id="GO:0005773">
    <property type="term" value="C:vacuole"/>
    <property type="evidence" value="ECO:0007669"/>
    <property type="project" value="TreeGrafter"/>
</dbReference>
<evidence type="ECO:0000256" key="1">
    <source>
        <dbReference type="SAM" id="Phobius"/>
    </source>
</evidence>
<keyword evidence="1" id="KW-1133">Transmembrane helix</keyword>
<dbReference type="Proteomes" id="UP000811609">
    <property type="component" value="Chromosome 2"/>
</dbReference>
<evidence type="ECO:0000313" key="2">
    <source>
        <dbReference type="EMBL" id="KAG6664279.1"/>
    </source>
</evidence>
<dbReference type="AlphaFoldDB" id="A0A8T1RCF0"/>
<organism evidence="2 3">
    <name type="scientific">Carya illinoinensis</name>
    <name type="common">Pecan</name>
    <dbReference type="NCBI Taxonomy" id="32201"/>
    <lineage>
        <taxon>Eukaryota</taxon>
        <taxon>Viridiplantae</taxon>
        <taxon>Streptophyta</taxon>
        <taxon>Embryophyta</taxon>
        <taxon>Tracheophyta</taxon>
        <taxon>Spermatophyta</taxon>
        <taxon>Magnoliopsida</taxon>
        <taxon>eudicotyledons</taxon>
        <taxon>Gunneridae</taxon>
        <taxon>Pentapetalae</taxon>
        <taxon>rosids</taxon>
        <taxon>fabids</taxon>
        <taxon>Fagales</taxon>
        <taxon>Juglandaceae</taxon>
        <taxon>Carya</taxon>
    </lineage>
</organism>
<comment type="caution">
    <text evidence="2">The sequence shown here is derived from an EMBL/GenBank/DDBJ whole genome shotgun (WGS) entry which is preliminary data.</text>
</comment>
<name>A0A8T1RCF0_CARIL</name>
<feature type="transmembrane region" description="Helical" evidence="1">
    <location>
        <begin position="117"/>
        <end position="140"/>
    </location>
</feature>
<accession>A0A8T1RCF0</accession>
<sequence length="149" mass="16406">MARIILDINTLPIIANKAISTCPPAFSSTVVHISHGLLAKLLHITFAATPRVLLTALVEVQCMGDARRSQQQTTVMDLPPRKINLISCGPSDHVSDIKLIRTDTTLDLSQKAEKGMLLPMSCFLLYSSLLVHFAITASIWDHKNVQYLT</sequence>
<protein>
    <submittedName>
        <fullName evidence="2">Uncharacterized protein</fullName>
    </submittedName>
</protein>
<proteinExistence type="predicted"/>
<keyword evidence="1" id="KW-0812">Transmembrane</keyword>
<dbReference type="EMBL" id="CM031810">
    <property type="protein sequence ID" value="KAG6664279.1"/>
    <property type="molecule type" value="Genomic_DNA"/>
</dbReference>
<keyword evidence="1" id="KW-0472">Membrane</keyword>
<gene>
    <name evidence="2" type="ORF">CIPAW_02G082200</name>
</gene>
<dbReference type="PANTHER" id="PTHR34892">
    <property type="entry name" value="VACUOLAR ATP SYNTHASE CATALYTIC SUBUNIT-RELATED / V-ATPASE-RELATED / VACUOLAR PROTON PUMP-LIKE PROTEIN"/>
    <property type="match status" value="1"/>
</dbReference>
<evidence type="ECO:0000313" key="3">
    <source>
        <dbReference type="Proteomes" id="UP000811609"/>
    </source>
</evidence>